<organism evidence="2 3">
    <name type="scientific">Streptomyces lunalinharesii</name>
    <dbReference type="NCBI Taxonomy" id="333384"/>
    <lineage>
        <taxon>Bacteria</taxon>
        <taxon>Bacillati</taxon>
        <taxon>Actinomycetota</taxon>
        <taxon>Actinomycetes</taxon>
        <taxon>Kitasatosporales</taxon>
        <taxon>Streptomycetaceae</taxon>
        <taxon>Streptomyces</taxon>
    </lineage>
</organism>
<reference evidence="2 3" key="1">
    <citation type="journal article" date="2019" name="Int. J. Syst. Evol. Microbiol.">
        <title>The Global Catalogue of Microorganisms (GCM) 10K type strain sequencing project: providing services to taxonomists for standard genome sequencing and annotation.</title>
        <authorList>
            <consortium name="The Broad Institute Genomics Platform"/>
            <consortium name="The Broad Institute Genome Sequencing Center for Infectious Disease"/>
            <person name="Wu L."/>
            <person name="Ma J."/>
        </authorList>
    </citation>
    <scope>NUCLEOTIDE SEQUENCE [LARGE SCALE GENOMIC DNA]</scope>
    <source>
        <strain evidence="2 3">JCM 16374</strain>
    </source>
</reference>
<name>A0ABN3S377_9ACTN</name>
<protein>
    <recommendedName>
        <fullName evidence="4">Integral membrane protein</fullName>
    </recommendedName>
</protein>
<evidence type="ECO:0000313" key="3">
    <source>
        <dbReference type="Proteomes" id="UP001500994"/>
    </source>
</evidence>
<keyword evidence="3" id="KW-1185">Reference proteome</keyword>
<comment type="caution">
    <text evidence="2">The sequence shown here is derived from an EMBL/GenBank/DDBJ whole genome shotgun (WGS) entry which is preliminary data.</text>
</comment>
<evidence type="ECO:0000313" key="2">
    <source>
        <dbReference type="EMBL" id="GAA2666913.1"/>
    </source>
</evidence>
<evidence type="ECO:0000256" key="1">
    <source>
        <dbReference type="SAM" id="Phobius"/>
    </source>
</evidence>
<accession>A0ABN3S377</accession>
<keyword evidence="1" id="KW-1133">Transmembrane helix</keyword>
<evidence type="ECO:0008006" key="4">
    <source>
        <dbReference type="Google" id="ProtNLM"/>
    </source>
</evidence>
<dbReference type="EMBL" id="BAAARK010000012">
    <property type="protein sequence ID" value="GAA2666913.1"/>
    <property type="molecule type" value="Genomic_DNA"/>
</dbReference>
<keyword evidence="1" id="KW-0472">Membrane</keyword>
<feature type="transmembrane region" description="Helical" evidence="1">
    <location>
        <begin position="50"/>
        <end position="71"/>
    </location>
</feature>
<gene>
    <name evidence="2" type="ORF">GCM10009864_40520</name>
</gene>
<proteinExistence type="predicted"/>
<dbReference type="Proteomes" id="UP001500994">
    <property type="component" value="Unassembled WGS sequence"/>
</dbReference>
<keyword evidence="1" id="KW-0812">Transmembrane</keyword>
<dbReference type="RefSeq" id="WP_344577810.1">
    <property type="nucleotide sequence ID" value="NZ_BAAARK010000012.1"/>
</dbReference>
<sequence>MTVLRLVKGFARFWYAFLIGDDWKIAASVVAVLLVGAVALLAGAAPGGGLAVLLGLLLMAGFGVVLLLDVARHNRR</sequence>